<gene>
    <name evidence="1" type="ORF">LCGC14_0234720</name>
</gene>
<organism evidence="1">
    <name type="scientific">marine sediment metagenome</name>
    <dbReference type="NCBI Taxonomy" id="412755"/>
    <lineage>
        <taxon>unclassified sequences</taxon>
        <taxon>metagenomes</taxon>
        <taxon>ecological metagenomes</taxon>
    </lineage>
</organism>
<dbReference type="InterPro" id="IPR036397">
    <property type="entry name" value="RNaseH_sf"/>
</dbReference>
<evidence type="ECO:0000313" key="1">
    <source>
        <dbReference type="EMBL" id="KKN89907.1"/>
    </source>
</evidence>
<reference evidence="1" key="1">
    <citation type="journal article" date="2015" name="Nature">
        <title>Complex archaea that bridge the gap between prokaryotes and eukaryotes.</title>
        <authorList>
            <person name="Spang A."/>
            <person name="Saw J.H."/>
            <person name="Jorgensen S.L."/>
            <person name="Zaremba-Niedzwiedzka K."/>
            <person name="Martijn J."/>
            <person name="Lind A.E."/>
            <person name="van Eijk R."/>
            <person name="Schleper C."/>
            <person name="Guy L."/>
            <person name="Ettema T.J."/>
        </authorList>
    </citation>
    <scope>NUCLEOTIDE SEQUENCE</scope>
</reference>
<dbReference type="EMBL" id="LAZR01000115">
    <property type="protein sequence ID" value="KKN89907.1"/>
    <property type="molecule type" value="Genomic_DNA"/>
</dbReference>
<evidence type="ECO:0008006" key="2">
    <source>
        <dbReference type="Google" id="ProtNLM"/>
    </source>
</evidence>
<accession>A0A0F9UQZ0</accession>
<dbReference type="GO" id="GO:0003676">
    <property type="term" value="F:nucleic acid binding"/>
    <property type="evidence" value="ECO:0007669"/>
    <property type="project" value="InterPro"/>
</dbReference>
<dbReference type="InterPro" id="IPR012337">
    <property type="entry name" value="RNaseH-like_sf"/>
</dbReference>
<name>A0A0F9UQZ0_9ZZZZ</name>
<comment type="caution">
    <text evidence="1">The sequence shown here is derived from an EMBL/GenBank/DDBJ whole genome shotgun (WGS) entry which is preliminary data.</text>
</comment>
<proteinExistence type="predicted"/>
<dbReference type="AlphaFoldDB" id="A0A0F9UQZ0"/>
<dbReference type="Gene3D" id="3.30.420.10">
    <property type="entry name" value="Ribonuclease H-like superfamily/Ribonuclease H"/>
    <property type="match status" value="1"/>
</dbReference>
<dbReference type="SUPFAM" id="SSF53098">
    <property type="entry name" value="Ribonuclease H-like"/>
    <property type="match status" value="1"/>
</dbReference>
<sequence length="296" mass="32470">MKARIIDTGAVIQIARESTLAPDEAMEMRRSLQDPATTAWNLATTAFYKAGGKPWKLAHVRPGVCYVGLVFKKLDRVSGPDNACCGAQMFLSSGDGVVFRGAVGPWYSEDLGSFHLTKEQARTLLSMAVEAYKDIHGEAPSEIFIHGRIRYDNDEWAGFSEAVSGKTNLVGVQIAAGGGFRSGVKLFRYGKNPVLRGVALIEDDRHAYLFTKGWIPRLRTYPGREVPNPLVIDIRRGEASMEQVLEDIMALTKLNFNSANFSDGIPVTLRFANQVGEILTAGPQGSTPPLPFKFYI</sequence>
<protein>
    <recommendedName>
        <fullName evidence="2">Piwi domain-containing protein</fullName>
    </recommendedName>
</protein>